<protein>
    <recommendedName>
        <fullName evidence="3">DRBM domain-containing protein</fullName>
    </recommendedName>
</protein>
<gene>
    <name evidence="1" type="ORF">COMA2_80165</name>
</gene>
<dbReference type="Proteomes" id="UP000198736">
    <property type="component" value="Unassembled WGS sequence"/>
</dbReference>
<accession>A0A0S4LUV2</accession>
<evidence type="ECO:0008006" key="3">
    <source>
        <dbReference type="Google" id="ProtNLM"/>
    </source>
</evidence>
<keyword evidence="2" id="KW-1185">Reference proteome</keyword>
<organism evidence="1 2">
    <name type="scientific">Candidatus Nitrospira nitrificans</name>
    <dbReference type="NCBI Taxonomy" id="1742973"/>
    <lineage>
        <taxon>Bacteria</taxon>
        <taxon>Pseudomonadati</taxon>
        <taxon>Nitrospirota</taxon>
        <taxon>Nitrospiria</taxon>
        <taxon>Nitrospirales</taxon>
        <taxon>Nitrospiraceae</taxon>
        <taxon>Nitrospira</taxon>
    </lineage>
</organism>
<evidence type="ECO:0000313" key="1">
    <source>
        <dbReference type="EMBL" id="CUS39755.1"/>
    </source>
</evidence>
<dbReference type="RefSeq" id="WP_090902084.1">
    <property type="nucleotide sequence ID" value="NZ_CZPZ01000035.1"/>
</dbReference>
<evidence type="ECO:0000313" key="2">
    <source>
        <dbReference type="Proteomes" id="UP000198736"/>
    </source>
</evidence>
<dbReference type="EMBL" id="CZPZ01000035">
    <property type="protein sequence ID" value="CUS39755.1"/>
    <property type="molecule type" value="Genomic_DNA"/>
</dbReference>
<dbReference type="AlphaFoldDB" id="A0A0S4LUV2"/>
<reference evidence="2" key="1">
    <citation type="submission" date="2015-10" db="EMBL/GenBank/DDBJ databases">
        <authorList>
            <person name="Luecker S."/>
            <person name="Luecker S."/>
        </authorList>
    </citation>
    <scope>NUCLEOTIDE SEQUENCE [LARGE SCALE GENOMIC DNA]</scope>
</reference>
<proteinExistence type="predicted"/>
<name>A0A0S4LUV2_9BACT</name>
<sequence length="77" mass="8354">MNDKSSRPAASIDYREHQIVVNSHQQADAAWVCRYSIVEAGKPKTKSVTGLADGSFPSREAAELAAVQKAKALIDLR</sequence>